<dbReference type="AlphaFoldDB" id="E1RAV2"/>
<organism evidence="4 5">
    <name type="scientific">Sediminispirochaeta smaragdinae (strain DSM 11293 / JCM 15392 / SEBR 4228)</name>
    <name type="common">Spirochaeta smaragdinae</name>
    <dbReference type="NCBI Taxonomy" id="573413"/>
    <lineage>
        <taxon>Bacteria</taxon>
        <taxon>Pseudomonadati</taxon>
        <taxon>Spirochaetota</taxon>
        <taxon>Spirochaetia</taxon>
        <taxon>Spirochaetales</taxon>
        <taxon>Spirochaetaceae</taxon>
        <taxon>Sediminispirochaeta</taxon>
    </lineage>
</organism>
<protein>
    <submittedName>
        <fullName evidence="4">Surface antigen variable number repeat protein</fullName>
    </submittedName>
</protein>
<evidence type="ECO:0000313" key="4">
    <source>
        <dbReference type="EMBL" id="ADK79482.1"/>
    </source>
</evidence>
<dbReference type="InterPro" id="IPR034746">
    <property type="entry name" value="POTRA"/>
</dbReference>
<dbReference type="InterPro" id="IPR010827">
    <property type="entry name" value="BamA/TamA_POTRA"/>
</dbReference>
<sequence length="420" mass="46545">MRLLATISLGLCLFVTALSPLFSYNEGETVFPQSKEPLTVRSITITGLEKTRRSAILPLISIRLGDPLRKEDVEQSQQRLKQTNLFSKIQFHYNQEGPEVDIELVVEEKLSVVAIPVVASNGDSLMFGATLFEANFLGLRRQFIGAAFYTLNESLNATIGYIDPSLSDGTSTLIFFAGGGKTEREDLLQDKTSIRSFTSQGFRINGGLETRTDARLQPGIQVKYDSTFVEDGDVDSAQMIGIGLSLSWKDLYYLEFFEKGLWANVSFDVGYDFYENGSPLFTETELNIAYTLPFAGKHLLKFEARGGDSTAPTALLNTLNGDGFRVLPSGDSVGWQYMAGSVTAEFSLLSFPWGTGTMAFFFDGGTYTPQERNHYTRFYGPGGGIRLYLNKIVFPALQFNIGWNIPEDVSFFSFSIGMGR</sequence>
<dbReference type="STRING" id="573413.Spirs_0326"/>
<dbReference type="GO" id="GO:0019867">
    <property type="term" value="C:outer membrane"/>
    <property type="evidence" value="ECO:0007669"/>
    <property type="project" value="InterPro"/>
</dbReference>
<dbReference type="KEGG" id="ssm:Spirs_0326"/>
<evidence type="ECO:0000313" key="5">
    <source>
        <dbReference type="Proteomes" id="UP000002318"/>
    </source>
</evidence>
<dbReference type="OrthoDB" id="366754at2"/>
<reference evidence="4 5" key="1">
    <citation type="journal article" date="2010" name="Stand. Genomic Sci.">
        <title>Complete genome sequence of Spirochaeta smaragdinae type strain (SEBR 4228).</title>
        <authorList>
            <person name="Mavromatis K."/>
            <person name="Yasawong M."/>
            <person name="Chertkov O."/>
            <person name="Lapidus A."/>
            <person name="Lucas S."/>
            <person name="Nolan M."/>
            <person name="Del Rio T.G."/>
            <person name="Tice H."/>
            <person name="Cheng J.F."/>
            <person name="Pitluck S."/>
            <person name="Liolios K."/>
            <person name="Ivanova N."/>
            <person name="Tapia R."/>
            <person name="Han C."/>
            <person name="Bruce D."/>
            <person name="Goodwin L."/>
            <person name="Pati A."/>
            <person name="Chen A."/>
            <person name="Palaniappan K."/>
            <person name="Land M."/>
            <person name="Hauser L."/>
            <person name="Chang Y.J."/>
            <person name="Jeffries C.D."/>
            <person name="Detter J.C."/>
            <person name="Rohde M."/>
            <person name="Brambilla E."/>
            <person name="Spring S."/>
            <person name="Goker M."/>
            <person name="Sikorski J."/>
            <person name="Woyke T."/>
            <person name="Bristow J."/>
            <person name="Eisen J.A."/>
            <person name="Markowitz V."/>
            <person name="Hugenholtz P."/>
            <person name="Klenk H.P."/>
            <person name="Kyrpides N.C."/>
        </authorList>
    </citation>
    <scope>NUCLEOTIDE SEQUENCE [LARGE SCALE GENOMIC DNA]</scope>
    <source>
        <strain evidence="5">DSM 11293 / JCM 15392 / SEBR 4228</strain>
    </source>
</reference>
<dbReference type="eggNOG" id="COG4775">
    <property type="taxonomic scope" value="Bacteria"/>
</dbReference>
<proteinExistence type="predicted"/>
<dbReference type="HOGENOM" id="CLU_608096_0_0_12"/>
<feature type="domain" description="POTRA" evidence="3">
    <location>
        <begin position="38"/>
        <end position="109"/>
    </location>
</feature>
<evidence type="ECO:0000259" key="3">
    <source>
        <dbReference type="PROSITE" id="PS51779"/>
    </source>
</evidence>
<dbReference type="EMBL" id="CP002116">
    <property type="protein sequence ID" value="ADK79482.1"/>
    <property type="molecule type" value="Genomic_DNA"/>
</dbReference>
<evidence type="ECO:0000256" key="1">
    <source>
        <dbReference type="ARBA" id="ARBA00004370"/>
    </source>
</evidence>
<keyword evidence="5" id="KW-1185">Reference proteome</keyword>
<accession>E1RAV2</accession>
<keyword evidence="2" id="KW-0472">Membrane</keyword>
<comment type="subcellular location">
    <subcellularLocation>
        <location evidence="1">Membrane</location>
    </subcellularLocation>
</comment>
<gene>
    <name evidence="4" type="ordered locus">Spirs_0326</name>
</gene>
<name>E1RAV2_SEDSS</name>
<dbReference type="Gene3D" id="3.10.20.310">
    <property type="entry name" value="membrane protein fhac"/>
    <property type="match status" value="1"/>
</dbReference>
<dbReference type="RefSeq" id="WP_013252946.1">
    <property type="nucleotide sequence ID" value="NC_014364.1"/>
</dbReference>
<dbReference type="Pfam" id="PF07244">
    <property type="entry name" value="POTRA"/>
    <property type="match status" value="1"/>
</dbReference>
<evidence type="ECO:0000256" key="2">
    <source>
        <dbReference type="ARBA" id="ARBA00023136"/>
    </source>
</evidence>
<dbReference type="Proteomes" id="UP000002318">
    <property type="component" value="Chromosome"/>
</dbReference>
<dbReference type="PROSITE" id="PS51779">
    <property type="entry name" value="POTRA"/>
    <property type="match status" value="1"/>
</dbReference>